<keyword evidence="4" id="KW-0548">Nucleotidyltransferase</keyword>
<keyword evidence="8" id="KW-0460">Magnesium</keyword>
<keyword evidence="5" id="KW-0479">Metal-binding</keyword>
<evidence type="ECO:0000259" key="10">
    <source>
        <dbReference type="Pfam" id="PF01909"/>
    </source>
</evidence>
<dbReference type="AlphaFoldDB" id="A0A366EV19"/>
<evidence type="ECO:0000256" key="5">
    <source>
        <dbReference type="ARBA" id="ARBA00022723"/>
    </source>
</evidence>
<dbReference type="Pfam" id="PF01909">
    <property type="entry name" value="NTP_transf_2"/>
    <property type="match status" value="1"/>
</dbReference>
<dbReference type="OrthoDB" id="559450at2"/>
<evidence type="ECO:0000256" key="2">
    <source>
        <dbReference type="ARBA" id="ARBA00022649"/>
    </source>
</evidence>
<dbReference type="GO" id="GO:0016779">
    <property type="term" value="F:nucleotidyltransferase activity"/>
    <property type="evidence" value="ECO:0007669"/>
    <property type="project" value="UniProtKB-KW"/>
</dbReference>
<protein>
    <recommendedName>
        <fullName evidence="10">Polymerase nucleotidyl transferase domain-containing protein</fullName>
    </recommendedName>
</protein>
<evidence type="ECO:0000256" key="1">
    <source>
        <dbReference type="ARBA" id="ARBA00001946"/>
    </source>
</evidence>
<feature type="domain" description="Polymerase nucleotidyl transferase" evidence="10">
    <location>
        <begin position="12"/>
        <end position="89"/>
    </location>
</feature>
<dbReference type="PANTHER" id="PTHR33571:SF12">
    <property type="entry name" value="BSL3053 PROTEIN"/>
    <property type="match status" value="1"/>
</dbReference>
<dbReference type="Proteomes" id="UP000253529">
    <property type="component" value="Unassembled WGS sequence"/>
</dbReference>
<evidence type="ECO:0000256" key="9">
    <source>
        <dbReference type="ARBA" id="ARBA00038276"/>
    </source>
</evidence>
<dbReference type="InterPro" id="IPR052038">
    <property type="entry name" value="Type-VII_TA_antitoxin"/>
</dbReference>
<dbReference type="RefSeq" id="WP_113891671.1">
    <property type="nucleotide sequence ID" value="NZ_QNRK01000032.1"/>
</dbReference>
<evidence type="ECO:0000256" key="7">
    <source>
        <dbReference type="ARBA" id="ARBA00022840"/>
    </source>
</evidence>
<dbReference type="InterPro" id="IPR002934">
    <property type="entry name" value="Polymerase_NTP_transf_dom"/>
</dbReference>
<reference evidence="11 12" key="1">
    <citation type="submission" date="2018-06" db="EMBL/GenBank/DDBJ databases">
        <title>Genomic Encyclopedia of Type Strains, Phase IV (KMG-IV): sequencing the most valuable type-strain genomes for metagenomic binning, comparative biology and taxonomic classification.</title>
        <authorList>
            <person name="Goeker M."/>
        </authorList>
    </citation>
    <scope>NUCLEOTIDE SEQUENCE [LARGE SCALE GENOMIC DNA]</scope>
    <source>
        <strain evidence="11 12">DSM 24875</strain>
    </source>
</reference>
<evidence type="ECO:0000313" key="12">
    <source>
        <dbReference type="Proteomes" id="UP000253529"/>
    </source>
</evidence>
<keyword evidence="3" id="KW-0808">Transferase</keyword>
<dbReference type="GO" id="GO:0005524">
    <property type="term" value="F:ATP binding"/>
    <property type="evidence" value="ECO:0007669"/>
    <property type="project" value="UniProtKB-KW"/>
</dbReference>
<dbReference type="PANTHER" id="PTHR33571">
    <property type="entry name" value="SSL8005 PROTEIN"/>
    <property type="match status" value="1"/>
</dbReference>
<gene>
    <name evidence="11" type="ORF">DFR50_13229</name>
</gene>
<comment type="caution">
    <text evidence="11">The sequence shown here is derived from an EMBL/GenBank/DDBJ whole genome shotgun (WGS) entry which is preliminary data.</text>
</comment>
<dbReference type="GO" id="GO:0046872">
    <property type="term" value="F:metal ion binding"/>
    <property type="evidence" value="ECO:0007669"/>
    <property type="project" value="UniProtKB-KW"/>
</dbReference>
<proteinExistence type="inferred from homology"/>
<comment type="cofactor">
    <cofactor evidence="1">
        <name>Mg(2+)</name>
        <dbReference type="ChEBI" id="CHEBI:18420"/>
    </cofactor>
</comment>
<keyword evidence="6" id="KW-0547">Nucleotide-binding</keyword>
<dbReference type="CDD" id="cd05403">
    <property type="entry name" value="NT_KNTase_like"/>
    <property type="match status" value="1"/>
</dbReference>
<evidence type="ECO:0000256" key="4">
    <source>
        <dbReference type="ARBA" id="ARBA00022695"/>
    </source>
</evidence>
<dbReference type="Gene3D" id="3.30.460.10">
    <property type="entry name" value="Beta Polymerase, domain 2"/>
    <property type="match status" value="1"/>
</dbReference>
<keyword evidence="12" id="KW-1185">Reference proteome</keyword>
<keyword evidence="2" id="KW-1277">Toxin-antitoxin system</keyword>
<comment type="similarity">
    <text evidence="9">Belongs to the MntA antitoxin family.</text>
</comment>
<keyword evidence="7" id="KW-0067">ATP-binding</keyword>
<organism evidence="11 12">
    <name type="scientific">Roseiarcus fermentans</name>
    <dbReference type="NCBI Taxonomy" id="1473586"/>
    <lineage>
        <taxon>Bacteria</taxon>
        <taxon>Pseudomonadati</taxon>
        <taxon>Pseudomonadota</taxon>
        <taxon>Alphaproteobacteria</taxon>
        <taxon>Hyphomicrobiales</taxon>
        <taxon>Roseiarcaceae</taxon>
        <taxon>Roseiarcus</taxon>
    </lineage>
</organism>
<evidence type="ECO:0000256" key="8">
    <source>
        <dbReference type="ARBA" id="ARBA00022842"/>
    </source>
</evidence>
<dbReference type="InterPro" id="IPR043519">
    <property type="entry name" value="NT_sf"/>
</dbReference>
<dbReference type="SUPFAM" id="SSF81301">
    <property type="entry name" value="Nucleotidyltransferase"/>
    <property type="match status" value="1"/>
</dbReference>
<accession>A0A366EV19</accession>
<evidence type="ECO:0000256" key="3">
    <source>
        <dbReference type="ARBA" id="ARBA00022679"/>
    </source>
</evidence>
<sequence length="98" mass="10970">MKQPIFSDPAALRRRDRIRTLSLFGSTLRGTAGPDSDVDLLVAFEPDATPGLLTMAQIEIDLSELLGGRRVDLRTAEDLSRYVRDDVVRRAEPQFDAR</sequence>
<dbReference type="EMBL" id="QNRK01000032">
    <property type="protein sequence ID" value="RBP06251.1"/>
    <property type="molecule type" value="Genomic_DNA"/>
</dbReference>
<evidence type="ECO:0000313" key="11">
    <source>
        <dbReference type="EMBL" id="RBP06251.1"/>
    </source>
</evidence>
<evidence type="ECO:0000256" key="6">
    <source>
        <dbReference type="ARBA" id="ARBA00022741"/>
    </source>
</evidence>
<name>A0A366EV19_9HYPH</name>